<protein>
    <submittedName>
        <fullName evidence="7">Integral membrane protein</fullName>
    </submittedName>
</protein>
<feature type="transmembrane region" description="Helical" evidence="6">
    <location>
        <begin position="202"/>
        <end position="224"/>
    </location>
</feature>
<evidence type="ECO:0000256" key="5">
    <source>
        <dbReference type="SAM" id="MobiDB-lite"/>
    </source>
</evidence>
<evidence type="ECO:0000256" key="2">
    <source>
        <dbReference type="ARBA" id="ARBA00022692"/>
    </source>
</evidence>
<gene>
    <name evidence="7" type="ORF">ACTIVE_0032</name>
</gene>
<evidence type="ECO:0000313" key="8">
    <source>
        <dbReference type="Proteomes" id="UP000501240"/>
    </source>
</evidence>
<keyword evidence="8" id="KW-1185">Reference proteome</keyword>
<dbReference type="PANTHER" id="PTHR43077">
    <property type="entry name" value="TRANSPORT PERMEASE YVFS-RELATED"/>
    <property type="match status" value="1"/>
</dbReference>
<dbReference type="InterPro" id="IPR051328">
    <property type="entry name" value="T7SS_ABC-Transporter"/>
</dbReference>
<keyword evidence="3 6" id="KW-1133">Transmembrane helix</keyword>
<name>A0A7D3VN54_ACTVE</name>
<dbReference type="EMBL" id="CP053892">
    <property type="protein sequence ID" value="QKG18398.1"/>
    <property type="molecule type" value="Genomic_DNA"/>
</dbReference>
<evidence type="ECO:0000256" key="6">
    <source>
        <dbReference type="SAM" id="Phobius"/>
    </source>
</evidence>
<sequence length="369" mass="37654">MSTPANRRPGAEPDRGFAGELRDAVTLRSFTLVAGVLILQLAFILSYIGAFHSPTPHRIPVAVVAPGQAAGGVAAQLNALKGAPLKARTAPSEQRARRLILDRTVDAAIIVNAGGTDTLLVASASGPAVSSTTQQIAAGIEQSRHRQVRTVDIRPPAAGDGRGLSSFYLVIGWIVGGYLAAAILGVAGGARPANLRRTLIRLGALALYSIVSGLGGAIIAGPILGALNGHFWELWGIGALVVMAAAATTVAFQILLGMIGIGLAILVFVVLGNPSAGGAYPMTLLPAFWRAIGDWLPTGAGTTAVRNTVYFSGHATAQALGVLAGYAVIGSAVAVAASAAHLRYMRLVPDSPATSSSADSQANQSPKRE</sequence>
<feature type="transmembrane region" description="Helical" evidence="6">
    <location>
        <begin position="30"/>
        <end position="50"/>
    </location>
</feature>
<accession>A0A7D3VN54</accession>
<feature type="region of interest" description="Disordered" evidence="5">
    <location>
        <begin position="350"/>
        <end position="369"/>
    </location>
</feature>
<dbReference type="GO" id="GO:0016020">
    <property type="term" value="C:membrane"/>
    <property type="evidence" value="ECO:0007669"/>
    <property type="project" value="UniProtKB-SubCell"/>
</dbReference>
<evidence type="ECO:0000256" key="4">
    <source>
        <dbReference type="ARBA" id="ARBA00023136"/>
    </source>
</evidence>
<evidence type="ECO:0000256" key="1">
    <source>
        <dbReference type="ARBA" id="ARBA00004141"/>
    </source>
</evidence>
<feature type="compositionally biased region" description="Low complexity" evidence="5">
    <location>
        <begin position="350"/>
        <end position="360"/>
    </location>
</feature>
<comment type="subcellular location">
    <subcellularLocation>
        <location evidence="1">Membrane</location>
        <topology evidence="1">Multi-pass membrane protein</topology>
    </subcellularLocation>
</comment>
<keyword evidence="4 6" id="KW-0472">Membrane</keyword>
<reference evidence="7 8" key="1">
    <citation type="submission" date="2020-05" db="EMBL/GenBank/DDBJ databases">
        <title>Actinomadura verrucosospora NRRL-B18236 (PFL_A860) Genome sequencing and assembly.</title>
        <authorList>
            <person name="Samborskyy M."/>
        </authorList>
    </citation>
    <scope>NUCLEOTIDE SEQUENCE [LARGE SCALE GENOMIC DNA]</scope>
    <source>
        <strain evidence="7 8">NRRL:B18236</strain>
    </source>
</reference>
<dbReference type="PANTHER" id="PTHR43077:SF5">
    <property type="entry name" value="PHAGE INFECTION PROTEIN"/>
    <property type="match status" value="1"/>
</dbReference>
<proteinExistence type="predicted"/>
<evidence type="ECO:0000256" key="3">
    <source>
        <dbReference type="ARBA" id="ARBA00022989"/>
    </source>
</evidence>
<dbReference type="AlphaFoldDB" id="A0A7D3VN54"/>
<feature type="transmembrane region" description="Helical" evidence="6">
    <location>
        <begin position="315"/>
        <end position="337"/>
    </location>
</feature>
<dbReference type="Proteomes" id="UP000501240">
    <property type="component" value="Chromosome"/>
</dbReference>
<organism evidence="7 8">
    <name type="scientific">Actinomadura verrucosospora</name>
    <dbReference type="NCBI Taxonomy" id="46165"/>
    <lineage>
        <taxon>Bacteria</taxon>
        <taxon>Bacillati</taxon>
        <taxon>Actinomycetota</taxon>
        <taxon>Actinomycetes</taxon>
        <taxon>Streptosporangiales</taxon>
        <taxon>Thermomonosporaceae</taxon>
        <taxon>Actinomadura</taxon>
    </lineage>
</organism>
<feature type="transmembrane region" description="Helical" evidence="6">
    <location>
        <begin position="230"/>
        <end position="247"/>
    </location>
</feature>
<feature type="transmembrane region" description="Helical" evidence="6">
    <location>
        <begin position="167"/>
        <end position="190"/>
    </location>
</feature>
<evidence type="ECO:0000313" key="7">
    <source>
        <dbReference type="EMBL" id="QKG18398.1"/>
    </source>
</evidence>
<keyword evidence="2 6" id="KW-0812">Transmembrane</keyword>